<dbReference type="Proteomes" id="UP001595792">
    <property type="component" value="Unassembled WGS sequence"/>
</dbReference>
<organism evidence="2 3">
    <name type="scientific">Pedobacter jamesrossensis</name>
    <dbReference type="NCBI Taxonomy" id="1908238"/>
    <lineage>
        <taxon>Bacteria</taxon>
        <taxon>Pseudomonadati</taxon>
        <taxon>Bacteroidota</taxon>
        <taxon>Sphingobacteriia</taxon>
        <taxon>Sphingobacteriales</taxon>
        <taxon>Sphingobacteriaceae</taxon>
        <taxon>Pedobacter</taxon>
    </lineage>
</organism>
<sequence length="293" mass="34327">MKKTKMRITSLIITLTTMSLSSCFQPDSANGQKLTNALIKSEKIIYYNIGILKNERSYGFGRDVFNEYDRNGNMLKESIILVEEDNKKETINLSSVSNYKDGKLSKVVNFSVIKGGVKKEELIFSYQKDGRLEKEECKAFEDGKEVLNKKCNYTTYTYAKNETANIFVFDEPTKTFKLFSRTIKEFDNRKNLIKSTDYDEKNEPYLFEIKTYNVKNLLVTDKRKSEFMDLYVTYLYNENGDVIKSTSKTAEVNYSYKYDDYGNWIEKTEKTTMKDGEIDNNYLIKRTIEYYSL</sequence>
<dbReference type="RefSeq" id="WP_378958912.1">
    <property type="nucleotide sequence ID" value="NZ_JBHRXC010000016.1"/>
</dbReference>
<evidence type="ECO:0000256" key="1">
    <source>
        <dbReference type="SAM" id="SignalP"/>
    </source>
</evidence>
<dbReference type="PROSITE" id="PS51257">
    <property type="entry name" value="PROKAR_LIPOPROTEIN"/>
    <property type="match status" value="1"/>
</dbReference>
<keyword evidence="3" id="KW-1185">Reference proteome</keyword>
<gene>
    <name evidence="2" type="ORF">ACFOUY_02715</name>
</gene>
<evidence type="ECO:0000313" key="3">
    <source>
        <dbReference type="Proteomes" id="UP001595792"/>
    </source>
</evidence>
<name>A0ABV8NI51_9SPHI</name>
<comment type="caution">
    <text evidence="2">The sequence shown here is derived from an EMBL/GenBank/DDBJ whole genome shotgun (WGS) entry which is preliminary data.</text>
</comment>
<dbReference type="EMBL" id="JBHSBY010000016">
    <property type="protein sequence ID" value="MFC4195608.1"/>
    <property type="molecule type" value="Genomic_DNA"/>
</dbReference>
<keyword evidence="1" id="KW-0732">Signal</keyword>
<evidence type="ECO:0008006" key="4">
    <source>
        <dbReference type="Google" id="ProtNLM"/>
    </source>
</evidence>
<feature type="signal peptide" evidence="1">
    <location>
        <begin position="1"/>
        <end position="24"/>
    </location>
</feature>
<evidence type="ECO:0000313" key="2">
    <source>
        <dbReference type="EMBL" id="MFC4195608.1"/>
    </source>
</evidence>
<proteinExistence type="predicted"/>
<protein>
    <recommendedName>
        <fullName evidence="4">YD repeat-containing protein</fullName>
    </recommendedName>
</protein>
<accession>A0ABV8NI51</accession>
<reference evidence="3" key="1">
    <citation type="journal article" date="2019" name="Int. J. Syst. Evol. Microbiol.">
        <title>The Global Catalogue of Microorganisms (GCM) 10K type strain sequencing project: providing services to taxonomists for standard genome sequencing and annotation.</title>
        <authorList>
            <consortium name="The Broad Institute Genomics Platform"/>
            <consortium name="The Broad Institute Genome Sequencing Center for Infectious Disease"/>
            <person name="Wu L."/>
            <person name="Ma J."/>
        </authorList>
    </citation>
    <scope>NUCLEOTIDE SEQUENCE [LARGE SCALE GENOMIC DNA]</scope>
    <source>
        <strain evidence="3">CCM 8689</strain>
    </source>
</reference>
<feature type="chain" id="PRO_5047303352" description="YD repeat-containing protein" evidence="1">
    <location>
        <begin position="25"/>
        <end position="293"/>
    </location>
</feature>